<dbReference type="HOGENOM" id="CLU_1266788_0_0_1"/>
<name>L2FM41_COLFN</name>
<sequence length="218" mass="24012">MSRQKQHAKIQPHDPGKKVRLRAKKVPKPGKPHRSTPHARPAPAPRTPARVSRPVRKSKTAARYHSTDGDSSDGSYASTNNDNDLPNSSSDDSVVALDVDDDEVASIQSQTDRYNTTSSRQTTAQLIRPRSSAFDRQTATTSPFRPTAATQVRLQIPAIHRNEKITTTSSRDYAAVIFLVRNGPVNDLLIERGKRLLQELFSGCDVDPTTTSMVSLDD</sequence>
<evidence type="ECO:0000313" key="2">
    <source>
        <dbReference type="EMBL" id="ELA27126.1"/>
    </source>
</evidence>
<protein>
    <submittedName>
        <fullName evidence="2">Uncharacterized protein</fullName>
    </submittedName>
</protein>
<dbReference type="AlphaFoldDB" id="L2FM41"/>
<reference evidence="2" key="1">
    <citation type="submission" date="2012-08" db="EMBL/GenBank/DDBJ databases">
        <title>Genome analysis of Colletotrichum orbiculare and Colletotrichum fructicola.</title>
        <authorList>
            <person name="Gan P.H.P."/>
            <person name="Ikeda K."/>
            <person name="Irieda H."/>
            <person name="Narusaka M."/>
            <person name="O'Connell R.J."/>
            <person name="Narusaka Y."/>
            <person name="Takano Y."/>
            <person name="Kubo Y."/>
            <person name="Shirasu K."/>
        </authorList>
    </citation>
    <scope>NUCLEOTIDE SEQUENCE</scope>
    <source>
        <strain evidence="2">Nara gc5</strain>
    </source>
</reference>
<feature type="compositionally biased region" description="Polar residues" evidence="1">
    <location>
        <begin position="107"/>
        <end position="125"/>
    </location>
</feature>
<feature type="compositionally biased region" description="Basic residues" evidence="1">
    <location>
        <begin position="1"/>
        <end position="10"/>
    </location>
</feature>
<feature type="compositionally biased region" description="Low complexity" evidence="1">
    <location>
        <begin position="80"/>
        <end position="93"/>
    </location>
</feature>
<feature type="region of interest" description="Disordered" evidence="1">
    <location>
        <begin position="105"/>
        <end position="142"/>
    </location>
</feature>
<feature type="compositionally biased region" description="Basic residues" evidence="1">
    <location>
        <begin position="53"/>
        <end position="62"/>
    </location>
</feature>
<accession>L2FM41</accession>
<feature type="region of interest" description="Disordered" evidence="1">
    <location>
        <begin position="1"/>
        <end position="93"/>
    </location>
</feature>
<proteinExistence type="predicted"/>
<evidence type="ECO:0000256" key="1">
    <source>
        <dbReference type="SAM" id="MobiDB-lite"/>
    </source>
</evidence>
<dbReference type="EMBL" id="KB021000">
    <property type="protein sequence ID" value="ELA27126.1"/>
    <property type="molecule type" value="Genomic_DNA"/>
</dbReference>
<organism evidence="2">
    <name type="scientific">Colletotrichum fructicola (strain Nara gc5)</name>
    <name type="common">Anthracnose fungus</name>
    <name type="synonym">Colletotrichum gloeosporioides (strain Nara gc5)</name>
    <dbReference type="NCBI Taxonomy" id="1213859"/>
    <lineage>
        <taxon>Eukaryota</taxon>
        <taxon>Fungi</taxon>
        <taxon>Dikarya</taxon>
        <taxon>Ascomycota</taxon>
        <taxon>Pezizomycotina</taxon>
        <taxon>Sordariomycetes</taxon>
        <taxon>Hypocreomycetidae</taxon>
        <taxon>Glomerellales</taxon>
        <taxon>Glomerellaceae</taxon>
        <taxon>Colletotrichum</taxon>
        <taxon>Colletotrichum gloeosporioides species complex</taxon>
    </lineage>
</organism>
<feature type="compositionally biased region" description="Basic residues" evidence="1">
    <location>
        <begin position="18"/>
        <end position="37"/>
    </location>
</feature>
<gene>
    <name evidence="2" type="ORF">CGGC5_11941</name>
</gene>